<dbReference type="CDD" id="cd00054">
    <property type="entry name" value="EGF_CA"/>
    <property type="match status" value="1"/>
</dbReference>
<feature type="domain" description="EGF-like" evidence="8">
    <location>
        <begin position="457"/>
        <end position="492"/>
    </location>
</feature>
<feature type="domain" description="EGF-like" evidence="8">
    <location>
        <begin position="511"/>
        <end position="542"/>
    </location>
</feature>
<feature type="chain" id="PRO_5020030159" evidence="7">
    <location>
        <begin position="18"/>
        <end position="908"/>
    </location>
</feature>
<dbReference type="PANTHER" id="PTHR24042:SF5">
    <property type="entry name" value="EGF-LIKE CALCIUM-BINDING DOMAIN-CONTAINING PROTEIN"/>
    <property type="match status" value="1"/>
</dbReference>
<dbReference type="Gene3D" id="2.10.25.10">
    <property type="entry name" value="Laminin"/>
    <property type="match status" value="3"/>
</dbReference>
<keyword evidence="11" id="KW-1185">Reference proteome</keyword>
<dbReference type="PROSITE" id="PS01208">
    <property type="entry name" value="VWFC_1"/>
    <property type="match status" value="1"/>
</dbReference>
<dbReference type="InterPro" id="IPR018097">
    <property type="entry name" value="EGF_Ca-bd_CS"/>
</dbReference>
<keyword evidence="2 7" id="KW-0732">Signal</keyword>
<proteinExistence type="predicted"/>
<evidence type="ECO:0000256" key="4">
    <source>
        <dbReference type="ARBA" id="ARBA00023157"/>
    </source>
</evidence>
<dbReference type="SUPFAM" id="SSF49899">
    <property type="entry name" value="Concanavalin A-like lectins/glucanases"/>
    <property type="match status" value="1"/>
</dbReference>
<dbReference type="SMART" id="SM00214">
    <property type="entry name" value="VWC"/>
    <property type="match status" value="2"/>
</dbReference>
<dbReference type="PROSITE" id="PS50184">
    <property type="entry name" value="VWFC_2"/>
    <property type="match status" value="2"/>
</dbReference>
<evidence type="ECO:0000256" key="2">
    <source>
        <dbReference type="ARBA" id="ARBA00022729"/>
    </source>
</evidence>
<accession>A0A4E0RYE8</accession>
<dbReference type="InterPro" id="IPR013320">
    <property type="entry name" value="ConA-like_dom_sf"/>
</dbReference>
<dbReference type="Gene3D" id="6.20.200.20">
    <property type="match status" value="1"/>
</dbReference>
<dbReference type="InterPro" id="IPR001881">
    <property type="entry name" value="EGF-like_Ca-bd_dom"/>
</dbReference>
<evidence type="ECO:0000256" key="7">
    <source>
        <dbReference type="SAM" id="SignalP"/>
    </source>
</evidence>
<dbReference type="PROSITE" id="PS01187">
    <property type="entry name" value="EGF_CA"/>
    <property type="match status" value="1"/>
</dbReference>
<evidence type="ECO:0000313" key="11">
    <source>
        <dbReference type="Proteomes" id="UP000230066"/>
    </source>
</evidence>
<dbReference type="Proteomes" id="UP000230066">
    <property type="component" value="Unassembled WGS sequence"/>
</dbReference>
<evidence type="ECO:0000259" key="8">
    <source>
        <dbReference type="PROSITE" id="PS50026"/>
    </source>
</evidence>
<dbReference type="PROSITE" id="PS00022">
    <property type="entry name" value="EGF_1"/>
    <property type="match status" value="1"/>
</dbReference>
<dbReference type="AlphaFoldDB" id="A0A4E0RYE8"/>
<protein>
    <submittedName>
        <fullName evidence="10">Uncharacterized protein</fullName>
    </submittedName>
</protein>
<feature type="domain" description="VWFC" evidence="9">
    <location>
        <begin position="334"/>
        <end position="393"/>
    </location>
</feature>
<gene>
    <name evidence="10" type="ORF">D915_000274</name>
</gene>
<comment type="caution">
    <text evidence="6">Lacks conserved residue(s) required for the propagation of feature annotation.</text>
</comment>
<evidence type="ECO:0000313" key="10">
    <source>
        <dbReference type="EMBL" id="THD28868.1"/>
    </source>
</evidence>
<feature type="domain" description="EGF-like" evidence="8">
    <location>
        <begin position="544"/>
        <end position="582"/>
    </location>
</feature>
<dbReference type="InterPro" id="IPR049883">
    <property type="entry name" value="NOTCH1_EGF-like"/>
</dbReference>
<keyword evidence="4 6" id="KW-1015">Disulfide bond</keyword>
<dbReference type="SUPFAM" id="SSF57603">
    <property type="entry name" value="FnI-like domain"/>
    <property type="match status" value="2"/>
</dbReference>
<dbReference type="PROSITE" id="PS50026">
    <property type="entry name" value="EGF_3"/>
    <property type="match status" value="3"/>
</dbReference>
<dbReference type="InterPro" id="IPR001007">
    <property type="entry name" value="VWF_dom"/>
</dbReference>
<evidence type="ECO:0000259" key="9">
    <source>
        <dbReference type="PROSITE" id="PS50184"/>
    </source>
</evidence>
<dbReference type="SMART" id="SM00179">
    <property type="entry name" value="EGF_CA"/>
    <property type="match status" value="3"/>
</dbReference>
<dbReference type="Gene3D" id="2.60.120.200">
    <property type="match status" value="1"/>
</dbReference>
<dbReference type="Pfam" id="PF07645">
    <property type="entry name" value="EGF_CA"/>
    <property type="match status" value="1"/>
</dbReference>
<feature type="disulfide bond" evidence="6">
    <location>
        <begin position="532"/>
        <end position="541"/>
    </location>
</feature>
<evidence type="ECO:0000256" key="1">
    <source>
        <dbReference type="ARBA" id="ARBA00022536"/>
    </source>
</evidence>
<sequence length="908" mass="102064">MVGIVVVFVFFISCFRCCSVMNPTSRRSTGGDRKTDFTVDVLQQVLALHPNHALQIDERVTVLHFARVPARNVTIPNPVLLRLVQLLLDDAFFALIITFRQSAPGRQCILSVRDQETNRSILGIFAVNKGAFTTLRFHRTFLVNGMEKRRYIRTKPIRLKSEKWHHLIITSSRSNTAFLMNCRPTDATHSVRSTVAPSSWYVRLGEEQDRMVISPPQLIGYVGQKNLDGYHWMGEIKEFILTTNRSMLFDKCPRKKLKSTKMKTAHTSWLPRDVFANAEPMRLAPTDDLSKITSQLAKLQITVFQQSVLIQTLMAEVAQLRRDRLSADRCQCLPRCATAPDGHPFPLGSKWSPERCVQCECTLHGTNCTRITCPILNCTNPFRLDDECCAHCPRDCTFINQTYNHGEGVIQECVQCVCQNGTMNCKQLDKTHFCPKLNCPQSLRVRPPSQCCEICRKMDICSLKRNLCDPLATCHSHGLKYNCTCPAGYRGTGKMRRTSTPKHILNRDGCTPICSRGCQNQGKCVQPGTCLCAPGFVGLYCEYDVNECLLGIHKCASNAVCLNLPGTYACICRPGFSRPTQTPFVSRDPTPNSILLSSKTMLHDRLGETCKDLRACGGVREDKSFNCVDDSICVVNEHHAECLSRKLNAVLPHPWSFIPVDYEISPMGESRACTLEHVSNGRLEVVHLPSEHYLINRWSRNHFCPLCQCQNGILWCPNATHLTLEHLGRSISSLTNLPPKEWGGFYPCPHCKSDSTLRFNWTENCCSLCLTSTPNQTRTDPSRGYYHYTWVRNADSLWNICYKNNEMTVCKRLLCDTGVTSDTVDGSYCAQFLSKLATLDKSSNALVDCSLSATINDGLICLGCKCKNGIFSCRFDLASSDIGEPTSVCNQTMMRVIRQGFIIPVENL</sequence>
<dbReference type="Pfam" id="PF23334">
    <property type="entry name" value="VWC2L_2nd"/>
    <property type="match status" value="1"/>
</dbReference>
<dbReference type="GO" id="GO:0005615">
    <property type="term" value="C:extracellular space"/>
    <property type="evidence" value="ECO:0007669"/>
    <property type="project" value="TreeGrafter"/>
</dbReference>
<dbReference type="PANTHER" id="PTHR24042">
    <property type="entry name" value="NEL HOMOLOG"/>
    <property type="match status" value="1"/>
</dbReference>
<reference evidence="10" key="1">
    <citation type="submission" date="2019-03" db="EMBL/GenBank/DDBJ databases">
        <title>Improved annotation for the trematode Fasciola hepatica.</title>
        <authorList>
            <person name="Choi Y.-J."/>
            <person name="Martin J."/>
            <person name="Mitreva M."/>
        </authorList>
    </citation>
    <scope>NUCLEOTIDE SEQUENCE [LARGE SCALE GENOMIC DNA]</scope>
</reference>
<comment type="caution">
    <text evidence="10">The sequence shown here is derived from an EMBL/GenBank/DDBJ whole genome shotgun (WGS) entry which is preliminary data.</text>
</comment>
<dbReference type="PROSITE" id="PS00010">
    <property type="entry name" value="ASX_HYDROXYL"/>
    <property type="match status" value="1"/>
</dbReference>
<dbReference type="InterPro" id="IPR000742">
    <property type="entry name" value="EGF"/>
</dbReference>
<dbReference type="SMART" id="SM00181">
    <property type="entry name" value="EGF"/>
    <property type="match status" value="3"/>
</dbReference>
<name>A0A4E0RYE8_FASHE</name>
<keyword evidence="1 6" id="KW-0245">EGF-like domain</keyword>
<dbReference type="GO" id="GO:0008201">
    <property type="term" value="F:heparin binding"/>
    <property type="evidence" value="ECO:0007669"/>
    <property type="project" value="TreeGrafter"/>
</dbReference>
<keyword evidence="3" id="KW-0677">Repeat</keyword>
<evidence type="ECO:0000256" key="6">
    <source>
        <dbReference type="PROSITE-ProRule" id="PRU00076"/>
    </source>
</evidence>
<evidence type="ECO:0000256" key="5">
    <source>
        <dbReference type="ARBA" id="ARBA00023180"/>
    </source>
</evidence>
<feature type="disulfide bond" evidence="6">
    <location>
        <begin position="514"/>
        <end position="524"/>
    </location>
</feature>
<dbReference type="InterPro" id="IPR024731">
    <property type="entry name" value="NELL2-like_EGF"/>
</dbReference>
<dbReference type="GO" id="GO:0005509">
    <property type="term" value="F:calcium ion binding"/>
    <property type="evidence" value="ECO:0007669"/>
    <property type="project" value="InterPro"/>
</dbReference>
<dbReference type="FunFam" id="2.10.25.10:FF:000038">
    <property type="entry name" value="Fibrillin 2"/>
    <property type="match status" value="1"/>
</dbReference>
<keyword evidence="5" id="KW-0325">Glycoprotein</keyword>
<feature type="signal peptide" evidence="7">
    <location>
        <begin position="1"/>
        <end position="17"/>
    </location>
</feature>
<dbReference type="InterPro" id="IPR000152">
    <property type="entry name" value="EGF-type_Asp/Asn_hydroxyl_site"/>
</dbReference>
<dbReference type="InterPro" id="IPR051586">
    <property type="entry name" value="PKC-binding_NELL"/>
</dbReference>
<organism evidence="10 11">
    <name type="scientific">Fasciola hepatica</name>
    <name type="common">Liver fluke</name>
    <dbReference type="NCBI Taxonomy" id="6192"/>
    <lineage>
        <taxon>Eukaryota</taxon>
        <taxon>Metazoa</taxon>
        <taxon>Spiralia</taxon>
        <taxon>Lophotrochozoa</taxon>
        <taxon>Platyhelminthes</taxon>
        <taxon>Trematoda</taxon>
        <taxon>Digenea</taxon>
        <taxon>Plagiorchiida</taxon>
        <taxon>Echinostomata</taxon>
        <taxon>Echinostomatoidea</taxon>
        <taxon>Fasciolidae</taxon>
        <taxon>Fasciola</taxon>
    </lineage>
</organism>
<dbReference type="PROSITE" id="PS01186">
    <property type="entry name" value="EGF_2"/>
    <property type="match status" value="1"/>
</dbReference>
<dbReference type="EMBL" id="JXXN02000053">
    <property type="protein sequence ID" value="THD28868.1"/>
    <property type="molecule type" value="Genomic_DNA"/>
</dbReference>
<evidence type="ECO:0000256" key="3">
    <source>
        <dbReference type="ARBA" id="ARBA00022737"/>
    </source>
</evidence>
<feature type="domain" description="VWFC" evidence="9">
    <location>
        <begin position="394"/>
        <end position="456"/>
    </location>
</feature>
<dbReference type="Pfam" id="PF12947">
    <property type="entry name" value="EGF_3"/>
    <property type="match status" value="1"/>
</dbReference>
<dbReference type="SUPFAM" id="SSF57196">
    <property type="entry name" value="EGF/Laminin"/>
    <property type="match status" value="2"/>
</dbReference>